<sequence>MITLRTIKRDNFHSLYVDIISTASTISILVYKILDYDKSLFCMIIFSLHSKKICIHRNKDISTFYSQTNCNNADFDLRFTRYNLYTYSADTKTIANMISVNSTKLMCKSYNVIIFDMVPASPH</sequence>
<dbReference type="Proteomes" id="UP001607303">
    <property type="component" value="Unassembled WGS sequence"/>
</dbReference>
<dbReference type="EMBL" id="JAYRBN010000032">
    <property type="protein sequence ID" value="KAL2748184.1"/>
    <property type="molecule type" value="Genomic_DNA"/>
</dbReference>
<proteinExistence type="predicted"/>
<evidence type="ECO:0000313" key="2">
    <source>
        <dbReference type="EMBL" id="KAL2748184.1"/>
    </source>
</evidence>
<evidence type="ECO:0000313" key="3">
    <source>
        <dbReference type="Proteomes" id="UP001607303"/>
    </source>
</evidence>
<accession>A0ABD2CU32</accession>
<gene>
    <name evidence="2" type="ORF">V1477_003469</name>
</gene>
<keyword evidence="1" id="KW-1133">Transmembrane helix</keyword>
<comment type="caution">
    <text evidence="2">The sequence shown here is derived from an EMBL/GenBank/DDBJ whole genome shotgun (WGS) entry which is preliminary data.</text>
</comment>
<reference evidence="2 3" key="1">
    <citation type="journal article" date="2024" name="Ann. Entomol. Soc. Am.">
        <title>Genomic analyses of the southern and eastern yellowjacket wasps (Hymenoptera: Vespidae) reveal evolutionary signatures of social life.</title>
        <authorList>
            <person name="Catto M.A."/>
            <person name="Caine P.B."/>
            <person name="Orr S.E."/>
            <person name="Hunt B.G."/>
            <person name="Goodisman M.A.D."/>
        </authorList>
    </citation>
    <scope>NUCLEOTIDE SEQUENCE [LARGE SCALE GENOMIC DNA]</scope>
    <source>
        <strain evidence="2">232</strain>
        <tissue evidence="2">Head and thorax</tissue>
    </source>
</reference>
<keyword evidence="1" id="KW-0472">Membrane</keyword>
<dbReference type="AlphaFoldDB" id="A0ABD2CU32"/>
<keyword evidence="3" id="KW-1185">Reference proteome</keyword>
<protein>
    <submittedName>
        <fullName evidence="2">Uncharacterized protein</fullName>
    </submittedName>
</protein>
<feature type="transmembrane region" description="Helical" evidence="1">
    <location>
        <begin position="12"/>
        <end position="34"/>
    </location>
</feature>
<keyword evidence="1" id="KW-0812">Transmembrane</keyword>
<name>A0ABD2CU32_VESMC</name>
<organism evidence="2 3">
    <name type="scientific">Vespula maculifrons</name>
    <name type="common">Eastern yellow jacket</name>
    <name type="synonym">Wasp</name>
    <dbReference type="NCBI Taxonomy" id="7453"/>
    <lineage>
        <taxon>Eukaryota</taxon>
        <taxon>Metazoa</taxon>
        <taxon>Ecdysozoa</taxon>
        <taxon>Arthropoda</taxon>
        <taxon>Hexapoda</taxon>
        <taxon>Insecta</taxon>
        <taxon>Pterygota</taxon>
        <taxon>Neoptera</taxon>
        <taxon>Endopterygota</taxon>
        <taxon>Hymenoptera</taxon>
        <taxon>Apocrita</taxon>
        <taxon>Aculeata</taxon>
        <taxon>Vespoidea</taxon>
        <taxon>Vespidae</taxon>
        <taxon>Vespinae</taxon>
        <taxon>Vespula</taxon>
    </lineage>
</organism>
<evidence type="ECO:0000256" key="1">
    <source>
        <dbReference type="SAM" id="Phobius"/>
    </source>
</evidence>